<dbReference type="OrthoDB" id="8778507at2"/>
<dbReference type="Gene3D" id="2.40.10.410">
    <property type="entry name" value="FlgT, C-terminal domain"/>
    <property type="match status" value="1"/>
</dbReference>
<gene>
    <name evidence="4" type="ORF">soil367_13345</name>
</gene>
<dbReference type="InterPro" id="IPR038165">
    <property type="entry name" value="FlgT_C_sf"/>
</dbReference>
<dbReference type="Gene3D" id="3.40.50.10610">
    <property type="entry name" value="ABC-type transport auxiliary lipoprotein component"/>
    <property type="match status" value="1"/>
</dbReference>
<dbReference type="RefSeq" id="WP_136549545.1">
    <property type="nucleotide sequence ID" value="NZ_CP031093.1"/>
</dbReference>
<sequence length="410" mass="45129">MRIEDTRWGGWLFPAANVFLLVALLLSGGEARAEWVRATGQSLVEFGDEQQALARAKDEALREAAFRLQARVASEETVENGVLTDSRLTVSSKARAREVRVVSERFEGDYALVTIEADMVESGLCEGSEAQGLRKRVAVSGFPLAHPSGAELGGLYDAERALPEYLYQRLLTGDSVEPLAITQRQLYTDVRNAPTVAEADNALHRSSALAQELDVQFVVSGVIRDLGPVDPDAWGTSILDRWKRGLGVGNRDRRFALDLVVHDGFSGSPIMERRYQTHAEWDAVKTASVGFMSPGFMQTAYGQAVKTLLDQAASEIGSELRCQPFMTRITRVDGDQIYVNAGAASGLRPGQAMSIYRRFEFLDAPGSGYELQPTQTQLEIDQVHPEFARGRLPVQAGQRNIQKEDVAIIW</sequence>
<dbReference type="AlphaFoldDB" id="A0A4P7XIB7"/>
<evidence type="ECO:0000259" key="2">
    <source>
        <dbReference type="Pfam" id="PF16539"/>
    </source>
</evidence>
<dbReference type="InterPro" id="IPR038180">
    <property type="entry name" value="FlgT_N_sf"/>
</dbReference>
<reference evidence="4 5" key="1">
    <citation type="submission" date="2018-07" db="EMBL/GenBank/DDBJ databases">
        <title>Marsedoiliclastica nanhaica gen. nov. sp. nov., a novel marine hydrocarbonoclastic bacterium isolated from an in-situ enriched hydrocarbon-degrading consortium in deep-sea sediment.</title>
        <authorList>
            <person name="Dong C."/>
            <person name="Ma T."/>
            <person name="Liu R."/>
            <person name="Shao Z."/>
        </authorList>
    </citation>
    <scope>NUCLEOTIDE SEQUENCE [LARGE SCALE GENOMIC DNA]</scope>
    <source>
        <strain evidence="5">soil36-7</strain>
    </source>
</reference>
<dbReference type="EMBL" id="CP031093">
    <property type="protein sequence ID" value="QCF26839.1"/>
    <property type="molecule type" value="Genomic_DNA"/>
</dbReference>
<dbReference type="Proteomes" id="UP000298049">
    <property type="component" value="Chromosome"/>
</dbReference>
<evidence type="ECO:0000313" key="5">
    <source>
        <dbReference type="Proteomes" id="UP000298049"/>
    </source>
</evidence>
<accession>A0A4P7XIB7</accession>
<dbReference type="Pfam" id="PF16538">
    <property type="entry name" value="FlgT_C"/>
    <property type="match status" value="1"/>
</dbReference>
<protein>
    <recommendedName>
        <fullName evidence="6">Flagellar assembly protein T N-terminal domain-containing protein</fullName>
    </recommendedName>
</protein>
<dbReference type="KEGG" id="hmi:soil367_13345"/>
<name>A0A4P7XIB7_9ALTE</name>
<evidence type="ECO:0008006" key="6">
    <source>
        <dbReference type="Google" id="ProtNLM"/>
    </source>
</evidence>
<dbReference type="InterPro" id="IPR032386">
    <property type="entry name" value="FlgT_M"/>
</dbReference>
<dbReference type="InterPro" id="IPR032388">
    <property type="entry name" value="FlgT_C"/>
</dbReference>
<dbReference type="Pfam" id="PF16539">
    <property type="entry name" value="FlgT_M"/>
    <property type="match status" value="1"/>
</dbReference>
<keyword evidence="5" id="KW-1185">Reference proteome</keyword>
<feature type="domain" description="Flagellar assembly protein T N-terminal" evidence="3">
    <location>
        <begin position="34"/>
        <end position="120"/>
    </location>
</feature>
<organism evidence="4 5">
    <name type="scientific">Hydrocarboniclastica marina</name>
    <dbReference type="NCBI Taxonomy" id="2259620"/>
    <lineage>
        <taxon>Bacteria</taxon>
        <taxon>Pseudomonadati</taxon>
        <taxon>Pseudomonadota</taxon>
        <taxon>Gammaproteobacteria</taxon>
        <taxon>Alteromonadales</taxon>
        <taxon>Alteromonadaceae</taxon>
        <taxon>Hydrocarboniclastica</taxon>
    </lineage>
</organism>
<evidence type="ECO:0000259" key="3">
    <source>
        <dbReference type="Pfam" id="PF16548"/>
    </source>
</evidence>
<evidence type="ECO:0000259" key="1">
    <source>
        <dbReference type="Pfam" id="PF16538"/>
    </source>
</evidence>
<proteinExistence type="predicted"/>
<feature type="domain" description="Flagellar assembly protein T C-terminal" evidence="1">
    <location>
        <begin position="334"/>
        <end position="408"/>
    </location>
</feature>
<evidence type="ECO:0000313" key="4">
    <source>
        <dbReference type="EMBL" id="QCF26839.1"/>
    </source>
</evidence>
<dbReference type="Pfam" id="PF16548">
    <property type="entry name" value="FlgT_N"/>
    <property type="match status" value="1"/>
</dbReference>
<dbReference type="InterPro" id="IPR032370">
    <property type="entry name" value="FlgT_N"/>
</dbReference>
<dbReference type="Gene3D" id="3.30.1660.40">
    <property type="entry name" value="FlgT, N-terminal domain"/>
    <property type="match status" value="1"/>
</dbReference>
<feature type="domain" description="Flagellar assembly protein T middle" evidence="2">
    <location>
        <begin position="129"/>
        <end position="290"/>
    </location>
</feature>